<evidence type="ECO:0000256" key="3">
    <source>
        <dbReference type="ARBA" id="ARBA00023136"/>
    </source>
</evidence>
<comment type="subcellular location">
    <subcellularLocation>
        <location evidence="1">Membrane</location>
    </subcellularLocation>
</comment>
<feature type="chain" id="PRO_5044275473" description="Ig-like domain-containing protein" evidence="9">
    <location>
        <begin position="31"/>
        <end position="336"/>
    </location>
</feature>
<dbReference type="Ensembl" id="ENSELUT00000035566.3">
    <property type="protein sequence ID" value="ENSELUP00000041953.3"/>
    <property type="gene ID" value="ENSELUG00000032300.2"/>
</dbReference>
<dbReference type="Bgee" id="ENSELUG00000032300">
    <property type="expression patterns" value="Expressed in digestive tract and 3 other cell types or tissues"/>
</dbReference>
<dbReference type="GO" id="GO:1903037">
    <property type="term" value="P:regulation of leukocyte cell-cell adhesion"/>
    <property type="evidence" value="ECO:0007669"/>
    <property type="project" value="UniProtKB-ARBA"/>
</dbReference>
<evidence type="ECO:0000256" key="1">
    <source>
        <dbReference type="ARBA" id="ARBA00004370"/>
    </source>
</evidence>
<dbReference type="InterPro" id="IPR013783">
    <property type="entry name" value="Ig-like_fold"/>
</dbReference>
<dbReference type="SMART" id="SM00406">
    <property type="entry name" value="IGv"/>
    <property type="match status" value="1"/>
</dbReference>
<evidence type="ECO:0000313" key="11">
    <source>
        <dbReference type="Ensembl" id="ENSELUP00000041953.3"/>
    </source>
</evidence>
<evidence type="ECO:0000256" key="6">
    <source>
        <dbReference type="ARBA" id="ARBA00023319"/>
    </source>
</evidence>
<dbReference type="GO" id="GO:0001817">
    <property type="term" value="P:regulation of cytokine production"/>
    <property type="evidence" value="ECO:0007669"/>
    <property type="project" value="TreeGrafter"/>
</dbReference>
<keyword evidence="3 8" id="KW-0472">Membrane</keyword>
<dbReference type="PROSITE" id="PS50835">
    <property type="entry name" value="IG_LIKE"/>
    <property type="match status" value="2"/>
</dbReference>
<dbReference type="PANTHER" id="PTHR24100:SF149">
    <property type="entry name" value="BG-LIKE ANTIGEN 1-RELATED"/>
    <property type="match status" value="1"/>
</dbReference>
<dbReference type="SMART" id="SM00409">
    <property type="entry name" value="IG"/>
    <property type="match status" value="1"/>
</dbReference>
<feature type="signal peptide" evidence="9">
    <location>
        <begin position="1"/>
        <end position="30"/>
    </location>
</feature>
<evidence type="ECO:0000256" key="5">
    <source>
        <dbReference type="ARBA" id="ARBA00023180"/>
    </source>
</evidence>
<dbReference type="GO" id="GO:0005102">
    <property type="term" value="F:signaling receptor binding"/>
    <property type="evidence" value="ECO:0007669"/>
    <property type="project" value="TreeGrafter"/>
</dbReference>
<organism evidence="11 12">
    <name type="scientific">Esox lucius</name>
    <name type="common">Northern pike</name>
    <dbReference type="NCBI Taxonomy" id="8010"/>
    <lineage>
        <taxon>Eukaryota</taxon>
        <taxon>Metazoa</taxon>
        <taxon>Chordata</taxon>
        <taxon>Craniata</taxon>
        <taxon>Vertebrata</taxon>
        <taxon>Euteleostomi</taxon>
        <taxon>Actinopterygii</taxon>
        <taxon>Neopterygii</taxon>
        <taxon>Teleostei</taxon>
        <taxon>Protacanthopterygii</taxon>
        <taxon>Esociformes</taxon>
        <taxon>Esocidae</taxon>
        <taxon>Esox</taxon>
    </lineage>
</organism>
<dbReference type="SUPFAM" id="SSF48726">
    <property type="entry name" value="Immunoglobulin"/>
    <property type="match status" value="2"/>
</dbReference>
<proteinExistence type="predicted"/>
<reference evidence="11" key="4">
    <citation type="submission" date="2025-09" db="UniProtKB">
        <authorList>
            <consortium name="Ensembl"/>
        </authorList>
    </citation>
    <scope>IDENTIFICATION</scope>
</reference>
<evidence type="ECO:0000256" key="8">
    <source>
        <dbReference type="SAM" id="Phobius"/>
    </source>
</evidence>
<evidence type="ECO:0000256" key="4">
    <source>
        <dbReference type="ARBA" id="ARBA00023157"/>
    </source>
</evidence>
<dbReference type="GO" id="GO:0050863">
    <property type="term" value="P:regulation of T cell activation"/>
    <property type="evidence" value="ECO:0007669"/>
    <property type="project" value="UniProtKB-ARBA"/>
</dbReference>
<keyword evidence="2 9" id="KW-0732">Signal</keyword>
<dbReference type="Pfam" id="PF22705">
    <property type="entry name" value="C2-set_3"/>
    <property type="match status" value="1"/>
</dbReference>
<evidence type="ECO:0000256" key="9">
    <source>
        <dbReference type="SAM" id="SignalP"/>
    </source>
</evidence>
<evidence type="ECO:0000313" key="12">
    <source>
        <dbReference type="Proteomes" id="UP000265140"/>
    </source>
</evidence>
<evidence type="ECO:0000259" key="10">
    <source>
        <dbReference type="PROSITE" id="PS50835"/>
    </source>
</evidence>
<sequence>MAGHQKTETRHSVLSLMVMLLAALTVPLAAQSPEVFSLTTPDGPVGTRWNSSVTLPCELSPLLNAEPLEVRWYRPDNYNTHAFLYKDHNIQKESMDIQYRDRASLAGGLERGNVSLRLERITLEDRGEYVCQVTSKQWYEKASVFLTVNVTGNEPVLSVADGGGGQVHVTCSSEGWSPQPILTWKNKQGTEITNGVEVQKNMDSQGLVSVSSWLLYSPSDSDWISCTVSLSEENLEGRILPRVPTQENWRSAFITILIINVLVVFVVIGLFFWNKKTEFLTFKKNPNTNDETESKGDPTEITTLVKDEEDNNQDSDRGTVQITPVSKMLGRHQYGQ</sequence>
<dbReference type="PANTHER" id="PTHR24100">
    <property type="entry name" value="BUTYROPHILIN"/>
    <property type="match status" value="1"/>
</dbReference>
<name>A0A3P9ALL0_ESOLU</name>
<keyword evidence="8" id="KW-0812">Transmembrane</keyword>
<feature type="domain" description="Ig-like" evidence="10">
    <location>
        <begin position="164"/>
        <end position="236"/>
    </location>
</feature>
<reference evidence="11" key="3">
    <citation type="submission" date="2025-08" db="UniProtKB">
        <authorList>
            <consortium name="Ensembl"/>
        </authorList>
    </citation>
    <scope>IDENTIFICATION</scope>
</reference>
<keyword evidence="8" id="KW-1133">Transmembrane helix</keyword>
<feature type="domain" description="Ig-like" evidence="10">
    <location>
        <begin position="33"/>
        <end position="151"/>
    </location>
</feature>
<dbReference type="InterPro" id="IPR053896">
    <property type="entry name" value="BTN3A2-like_Ig-C"/>
</dbReference>
<reference evidence="11" key="2">
    <citation type="submission" date="2020-02" db="EMBL/GenBank/DDBJ databases">
        <title>Esox lucius (northern pike) genome, fEsoLuc1, primary haplotype.</title>
        <authorList>
            <person name="Myers G."/>
            <person name="Karagic N."/>
            <person name="Meyer A."/>
            <person name="Pippel M."/>
            <person name="Reichard M."/>
            <person name="Winkler S."/>
            <person name="Tracey A."/>
            <person name="Sims Y."/>
            <person name="Howe K."/>
            <person name="Rhie A."/>
            <person name="Formenti G."/>
            <person name="Durbin R."/>
            <person name="Fedrigo O."/>
            <person name="Jarvis E.D."/>
        </authorList>
    </citation>
    <scope>NUCLEOTIDE SEQUENCE [LARGE SCALE GENOMIC DNA]</scope>
</reference>
<evidence type="ECO:0000256" key="2">
    <source>
        <dbReference type="ARBA" id="ARBA00022729"/>
    </source>
</evidence>
<dbReference type="FunFam" id="2.60.40.10:FF:000142">
    <property type="entry name" value="V-set domain-containing T-cell activation inhibitor 1"/>
    <property type="match status" value="1"/>
</dbReference>
<protein>
    <recommendedName>
        <fullName evidence="10">Ig-like domain-containing protein</fullName>
    </recommendedName>
</protein>
<reference evidence="12" key="1">
    <citation type="journal article" date="2014" name="PLoS ONE">
        <title>The genome and linkage map of the northern pike (Esox lucius): conserved synteny revealed between the salmonid sister group and the Neoteleostei.</title>
        <authorList>
            <person name="Rondeau E.B."/>
            <person name="Minkley D.R."/>
            <person name="Leong J.S."/>
            <person name="Messmer A.M."/>
            <person name="Jantzen J.R."/>
            <person name="von Schalburg K.R."/>
            <person name="Lemon C."/>
            <person name="Bird N.H."/>
            <person name="Koop B.F."/>
        </authorList>
    </citation>
    <scope>NUCLEOTIDE SEQUENCE</scope>
</reference>
<dbReference type="GO" id="GO:0009897">
    <property type="term" value="C:external side of plasma membrane"/>
    <property type="evidence" value="ECO:0007669"/>
    <property type="project" value="TreeGrafter"/>
</dbReference>
<dbReference type="InterPro" id="IPR003599">
    <property type="entry name" value="Ig_sub"/>
</dbReference>
<accession>A0A3P9ALL0</accession>
<keyword evidence="12" id="KW-1185">Reference proteome</keyword>
<dbReference type="InterPro" id="IPR013106">
    <property type="entry name" value="Ig_V-set"/>
</dbReference>
<keyword evidence="6" id="KW-0393">Immunoglobulin domain</keyword>
<dbReference type="Proteomes" id="UP000265140">
    <property type="component" value="Chromosome 25"/>
</dbReference>
<dbReference type="InterPro" id="IPR007110">
    <property type="entry name" value="Ig-like_dom"/>
</dbReference>
<dbReference type="AlphaFoldDB" id="A0A3P9ALL0"/>
<dbReference type="GO" id="GO:0050852">
    <property type="term" value="P:T cell receptor signaling pathway"/>
    <property type="evidence" value="ECO:0007669"/>
    <property type="project" value="TreeGrafter"/>
</dbReference>
<keyword evidence="4" id="KW-1015">Disulfide bond</keyword>
<dbReference type="Gene3D" id="2.60.40.10">
    <property type="entry name" value="Immunoglobulins"/>
    <property type="match status" value="2"/>
</dbReference>
<dbReference type="InParanoid" id="A0A3P9ALL0"/>
<dbReference type="GeneTree" id="ENSGT01120000271914"/>
<dbReference type="OMA" id="GQTYWEV"/>
<evidence type="ECO:0000256" key="7">
    <source>
        <dbReference type="SAM" id="MobiDB-lite"/>
    </source>
</evidence>
<keyword evidence="5" id="KW-0325">Glycoprotein</keyword>
<feature type="transmembrane region" description="Helical" evidence="8">
    <location>
        <begin position="252"/>
        <end position="273"/>
    </location>
</feature>
<dbReference type="InterPro" id="IPR050504">
    <property type="entry name" value="IgSF_BTN/MOG"/>
</dbReference>
<dbReference type="Pfam" id="PF07686">
    <property type="entry name" value="V-set"/>
    <property type="match status" value="1"/>
</dbReference>
<feature type="region of interest" description="Disordered" evidence="7">
    <location>
        <begin position="284"/>
        <end position="322"/>
    </location>
</feature>
<dbReference type="InterPro" id="IPR036179">
    <property type="entry name" value="Ig-like_dom_sf"/>
</dbReference>